<keyword evidence="12" id="KW-1185">Reference proteome</keyword>
<reference evidence="11 12" key="1">
    <citation type="journal article" date="2012" name="Genome Biol.">
        <title>The genome of the polar eukaryotic microalga coccomyxa subellipsoidea reveals traits of cold adaptation.</title>
        <authorList>
            <person name="Blanc G."/>
            <person name="Agarkova I."/>
            <person name="Grimwood J."/>
            <person name="Kuo A."/>
            <person name="Brueggeman A."/>
            <person name="Dunigan D."/>
            <person name="Gurnon J."/>
            <person name="Ladunga I."/>
            <person name="Lindquist E."/>
            <person name="Lucas S."/>
            <person name="Pangilinan J."/>
            <person name="Proschold T."/>
            <person name="Salamov A."/>
            <person name="Schmutz J."/>
            <person name="Weeks D."/>
            <person name="Yamada T."/>
            <person name="Claverie J.M."/>
            <person name="Grigoriev I."/>
            <person name="Van Etten J."/>
            <person name="Lomsadze A."/>
            <person name="Borodovsky M."/>
        </authorList>
    </citation>
    <scope>NUCLEOTIDE SEQUENCE [LARGE SCALE GENOMIC DNA]</scope>
    <source>
        <strain evidence="11 12">C-169</strain>
    </source>
</reference>
<evidence type="ECO:0000313" key="12">
    <source>
        <dbReference type="Proteomes" id="UP000007264"/>
    </source>
</evidence>
<feature type="repeat" description="Solcar" evidence="9">
    <location>
        <begin position="210"/>
        <end position="300"/>
    </location>
</feature>
<dbReference type="PANTHER" id="PTHR45624:SF10">
    <property type="entry name" value="SLC (SOLUTE CARRIER) HOMOLOG"/>
    <property type="match status" value="1"/>
</dbReference>
<gene>
    <name evidence="11" type="ORF">COCSUDRAFT_29996</name>
</gene>
<evidence type="ECO:0000256" key="3">
    <source>
        <dbReference type="ARBA" id="ARBA00022448"/>
    </source>
</evidence>
<keyword evidence="6" id="KW-1133">Transmembrane helix</keyword>
<organism evidence="11 12">
    <name type="scientific">Coccomyxa subellipsoidea (strain C-169)</name>
    <name type="common">Green microalga</name>
    <dbReference type="NCBI Taxonomy" id="574566"/>
    <lineage>
        <taxon>Eukaryota</taxon>
        <taxon>Viridiplantae</taxon>
        <taxon>Chlorophyta</taxon>
        <taxon>core chlorophytes</taxon>
        <taxon>Trebouxiophyceae</taxon>
        <taxon>Trebouxiophyceae incertae sedis</taxon>
        <taxon>Coccomyxaceae</taxon>
        <taxon>Coccomyxa</taxon>
        <taxon>Coccomyxa subellipsoidea</taxon>
    </lineage>
</organism>
<dbReference type="PANTHER" id="PTHR45624">
    <property type="entry name" value="MITOCHONDRIAL BASIC AMINO ACIDS TRANSPORTER-RELATED"/>
    <property type="match status" value="1"/>
</dbReference>
<comment type="similarity">
    <text evidence="2 10">Belongs to the mitochondrial carrier (TC 2.A.29) family.</text>
</comment>
<comment type="caution">
    <text evidence="11">The sequence shown here is derived from an EMBL/GenBank/DDBJ whole genome shotgun (WGS) entry which is preliminary data.</text>
</comment>
<accession>I0YSK7</accession>
<evidence type="ECO:0000256" key="9">
    <source>
        <dbReference type="PROSITE-ProRule" id="PRU00282"/>
    </source>
</evidence>
<dbReference type="GO" id="GO:0031966">
    <property type="term" value="C:mitochondrial membrane"/>
    <property type="evidence" value="ECO:0007669"/>
    <property type="project" value="UniProtKB-SubCell"/>
</dbReference>
<protein>
    <submittedName>
        <fullName evidence="11">Mitochondrial carrier</fullName>
    </submittedName>
</protein>
<feature type="repeat" description="Solcar" evidence="9">
    <location>
        <begin position="110"/>
        <end position="199"/>
    </location>
</feature>
<evidence type="ECO:0000256" key="10">
    <source>
        <dbReference type="RuleBase" id="RU000488"/>
    </source>
</evidence>
<dbReference type="InterPro" id="IPR018108">
    <property type="entry name" value="MCP_transmembrane"/>
</dbReference>
<evidence type="ECO:0000256" key="8">
    <source>
        <dbReference type="ARBA" id="ARBA00023136"/>
    </source>
</evidence>
<sequence length="310" mass="32952">MLEEGQGVSVSMSYALSPALKDFLAGAAGGSASVLAGHPLDTIRIRLQHGTSGVPAAIIRSLLAQEGPRAFFKGAAYPLMTVALQSAVVFQAYGAACRAITGSTQSDAPLPYFQVCFAGMFAGAVQTLISTPVDLLKIRQQLQLVPPGSPLYVGPLQLLRHIIRHEGLPGLYRGAGITLLRDVPAHAIYFTSYEACHELFAPGSRASGEQTAAVQLLGGGLAGVLSWLGIYHFDVVKTRLQSQPRASSPYSGALWWMHCTAESYRQEGPRVFFRGLGTTLCRAFVVNAVLFSVYEAALKALHSHDPANAA</sequence>
<keyword evidence="8 9" id="KW-0472">Membrane</keyword>
<dbReference type="eggNOG" id="KOG0762">
    <property type="taxonomic scope" value="Eukaryota"/>
</dbReference>
<evidence type="ECO:0000256" key="1">
    <source>
        <dbReference type="ARBA" id="ARBA00004225"/>
    </source>
</evidence>
<keyword evidence="4 9" id="KW-0812">Transmembrane</keyword>
<dbReference type="PROSITE" id="PS50920">
    <property type="entry name" value="SOLCAR"/>
    <property type="match status" value="3"/>
</dbReference>
<evidence type="ECO:0000256" key="2">
    <source>
        <dbReference type="ARBA" id="ARBA00006375"/>
    </source>
</evidence>
<dbReference type="OrthoDB" id="193856at2759"/>
<dbReference type="KEGG" id="csl:COCSUDRAFT_29996"/>
<dbReference type="EMBL" id="AGSI01000012">
    <property type="protein sequence ID" value="EIE21376.1"/>
    <property type="molecule type" value="Genomic_DNA"/>
</dbReference>
<evidence type="ECO:0000256" key="4">
    <source>
        <dbReference type="ARBA" id="ARBA00022692"/>
    </source>
</evidence>
<dbReference type="SUPFAM" id="SSF103506">
    <property type="entry name" value="Mitochondrial carrier"/>
    <property type="match status" value="1"/>
</dbReference>
<keyword evidence="3 10" id="KW-0813">Transport</keyword>
<evidence type="ECO:0000256" key="5">
    <source>
        <dbReference type="ARBA" id="ARBA00022737"/>
    </source>
</evidence>
<dbReference type="PRINTS" id="PR00926">
    <property type="entry name" value="MITOCARRIER"/>
</dbReference>
<keyword evidence="7" id="KW-0496">Mitochondrion</keyword>
<evidence type="ECO:0000256" key="7">
    <source>
        <dbReference type="ARBA" id="ARBA00023128"/>
    </source>
</evidence>
<name>I0YSK7_COCSC</name>
<dbReference type="AlphaFoldDB" id="I0YSK7"/>
<comment type="subcellular location">
    <subcellularLocation>
        <location evidence="1">Mitochondrion membrane</location>
        <topology evidence="1">Multi-pass membrane protein</topology>
    </subcellularLocation>
</comment>
<dbReference type="GeneID" id="17039360"/>
<dbReference type="RefSeq" id="XP_005645920.1">
    <property type="nucleotide sequence ID" value="XM_005645863.1"/>
</dbReference>
<feature type="repeat" description="Solcar" evidence="9">
    <location>
        <begin position="17"/>
        <end position="99"/>
    </location>
</feature>
<dbReference type="Gene3D" id="1.50.40.10">
    <property type="entry name" value="Mitochondrial carrier domain"/>
    <property type="match status" value="1"/>
</dbReference>
<dbReference type="Pfam" id="PF00153">
    <property type="entry name" value="Mito_carr"/>
    <property type="match status" value="3"/>
</dbReference>
<dbReference type="InterPro" id="IPR002067">
    <property type="entry name" value="MCP"/>
</dbReference>
<dbReference type="GO" id="GO:0022857">
    <property type="term" value="F:transmembrane transporter activity"/>
    <property type="evidence" value="ECO:0007669"/>
    <property type="project" value="TreeGrafter"/>
</dbReference>
<keyword evidence="5" id="KW-0677">Repeat</keyword>
<evidence type="ECO:0000313" key="11">
    <source>
        <dbReference type="EMBL" id="EIE21376.1"/>
    </source>
</evidence>
<proteinExistence type="inferred from homology"/>
<dbReference type="Proteomes" id="UP000007264">
    <property type="component" value="Unassembled WGS sequence"/>
</dbReference>
<dbReference type="InterPro" id="IPR023395">
    <property type="entry name" value="MCP_dom_sf"/>
</dbReference>
<dbReference type="InterPro" id="IPR050567">
    <property type="entry name" value="Mitochondrial_Carrier"/>
</dbReference>
<evidence type="ECO:0000256" key="6">
    <source>
        <dbReference type="ARBA" id="ARBA00022989"/>
    </source>
</evidence>